<feature type="region of interest" description="Disordered" evidence="4">
    <location>
        <begin position="471"/>
        <end position="496"/>
    </location>
</feature>
<feature type="compositionally biased region" description="Pro residues" evidence="4">
    <location>
        <begin position="339"/>
        <end position="352"/>
    </location>
</feature>
<dbReference type="GO" id="GO:0010997">
    <property type="term" value="F:anaphase-promoting complex binding"/>
    <property type="evidence" value="ECO:0007669"/>
    <property type="project" value="TreeGrafter"/>
</dbReference>
<feature type="region of interest" description="Disordered" evidence="4">
    <location>
        <begin position="926"/>
        <end position="1109"/>
    </location>
</feature>
<feature type="compositionally biased region" description="Basic and acidic residues" evidence="4">
    <location>
        <begin position="106"/>
        <end position="117"/>
    </location>
</feature>
<keyword evidence="3" id="KW-0539">Nucleus</keyword>
<keyword evidence="6" id="KW-1185">Reference proteome</keyword>
<feature type="compositionally biased region" description="Acidic residues" evidence="4">
    <location>
        <begin position="218"/>
        <end position="229"/>
    </location>
</feature>
<feature type="region of interest" description="Disordered" evidence="4">
    <location>
        <begin position="1"/>
        <end position="290"/>
    </location>
</feature>
<dbReference type="PANTHER" id="PTHR14396:SF10">
    <property type="entry name" value="CLASPIN"/>
    <property type="match status" value="1"/>
</dbReference>
<accession>A0AAD3MRZ4</accession>
<dbReference type="Proteomes" id="UP001279410">
    <property type="component" value="Unassembled WGS sequence"/>
</dbReference>
<protein>
    <submittedName>
        <fullName evidence="5">Claspin</fullName>
    </submittedName>
</protein>
<feature type="compositionally biased region" description="Basic and acidic residues" evidence="4">
    <location>
        <begin position="136"/>
        <end position="156"/>
    </location>
</feature>
<feature type="compositionally biased region" description="Basic and acidic residues" evidence="4">
    <location>
        <begin position="610"/>
        <end position="626"/>
    </location>
</feature>
<feature type="compositionally biased region" description="Polar residues" evidence="4">
    <location>
        <begin position="380"/>
        <end position="393"/>
    </location>
</feature>
<proteinExistence type="predicted"/>
<feature type="compositionally biased region" description="Acidic residues" evidence="4">
    <location>
        <begin position="1010"/>
        <end position="1050"/>
    </location>
</feature>
<feature type="compositionally biased region" description="Gly residues" evidence="4">
    <location>
        <begin position="827"/>
        <end position="841"/>
    </location>
</feature>
<feature type="compositionally biased region" description="Basic and acidic residues" evidence="4">
    <location>
        <begin position="939"/>
        <end position="952"/>
    </location>
</feature>
<sequence>MSLVLSQQQAEGLPAVAQTAAESDSDSGVGSPAEEVVTETANKREELPDSDDDEDITAHRKPRRNAIRDSDSEEEEEEAAAENSVHMAEALVLSASSGEEMETGQAEEKDERREKGAQKSKRICRAPIDSEDSEPEQGKCGEMEEQQDEVKKEVKSKERKKREKSQRHREKKEKRSKAVEKLKKKERFSEMDEDTPLPRALNDSGCPLGDTDLFDTGLNDDEEEEEESLEAIRAAVKHKMKKHKDPLPNEEEEDDDDEEAQKKPQRVERKAARASKEAMKQLHSESQRLVRESTLGLPYHIPEPKTIDQFFKKKARPEGPAMALLKSTKYSAKMLEAPSAPPPPSVNPPSEPQQPSTEQDSSPSLDLSCTQIQPLPHPAATSSPQKESLNQAREATASLDPIQESGPMLYLSESLQESVMADGVDKSASDSGEETSTAPLEQGQKTAMSDSDVLQKELVSGGLVEPVAAQCGSADSAAAEPSTQQPTKPLSKKDKLARLKELGLDPPPVAKLCPDDGAFVQLEPPQLNPGVVALKERYLRHVQAPARPQGERTMQLNIIRKDSTPSGQEELHTESVTVTVKEGADEPASTKPGEKLLTLKQRLQLAMAQRRKEERARKAELNRLDNEECGEEEEEEEEELTDESEEEEGVDDLLGGDDGEEEEKEEEEDEGSVAQSIRSPSPVALTGPSPTPDLVNTDGTLMLFPGNSCSRTGDGVRRSGPSGQDSSNKMEEDDSLSLVKDNSHNSSFELAGSMITSYQPVNHQRSTGRGVSSSSIFRSPSPCLFRPSFLGSASKSSGKLSEPSLCLPVEDSQDLYAPPSPGADSGPLGGAASGPGLGGDSQGRFSLEDDGHSQLLDADGFLNVGPRPGAPRSSHKRQLILDSLDENAMDANMGELLGLCSGVFGTAENSSSRGAGLRSMQEDELLGLCSGAFPTTQAGERETETDKSKEGGQDEESDNTMEQLLGLCSGKFPSPGSAHMTSPAQDSKEKAEEEQQEEEEDCEFRLLSDVESEQDDDEDGGEENNDHEDGAEEEADSGEEGDNDVEEEEMQGVFATRRVKKKKKMRLADYLESEAELSGSDMGSDDEDDDRGSEYEEEEILEELPSDEELQDQVNKIHMKQIMDDDKRRLRLYQERYLADGDLHSDGPGRARRFRWKNIDDGFNMDRMGVEGEEEEEDEDVDQSEVQRRKERLEREQWLREQSEQKAKKGDDLDADDERIGEEDSQFMKLAKKLTAKTLQRKEPHVAPQPEKKTTPAVNPFQRPAQPLQVRRGSLLSQPQSVLQKLASISEGNPLAPRNSRGFLFQTLSPEKDNTTSNAPSKQTMKKRGPVEAVNPAAKRLCRENKPAGLAKGPQRSIFNFLDH</sequence>
<feature type="compositionally biased region" description="Basic and acidic residues" evidence="4">
    <location>
        <begin position="562"/>
        <end position="573"/>
    </location>
</feature>
<feature type="region of interest" description="Disordered" evidence="4">
    <location>
        <begin position="759"/>
        <end position="782"/>
    </location>
</feature>
<feature type="compositionally biased region" description="Low complexity" evidence="4">
    <location>
        <begin position="353"/>
        <end position="364"/>
    </location>
</feature>
<feature type="region of interest" description="Disordered" evidence="4">
    <location>
        <begin position="332"/>
        <end position="458"/>
    </location>
</feature>
<dbReference type="EMBL" id="BRZM01000037">
    <property type="protein sequence ID" value="GLD59305.1"/>
    <property type="molecule type" value="Genomic_DNA"/>
</dbReference>
<evidence type="ECO:0000256" key="1">
    <source>
        <dbReference type="ARBA" id="ARBA00004123"/>
    </source>
</evidence>
<dbReference type="GO" id="GO:0005634">
    <property type="term" value="C:nucleus"/>
    <property type="evidence" value="ECO:0007669"/>
    <property type="project" value="UniProtKB-SubCell"/>
</dbReference>
<evidence type="ECO:0000256" key="3">
    <source>
        <dbReference type="ARBA" id="ARBA00023242"/>
    </source>
</evidence>
<comment type="subcellular location">
    <subcellularLocation>
        <location evidence="1">Nucleus</location>
    </subcellularLocation>
</comment>
<feature type="region of interest" description="Disordered" evidence="4">
    <location>
        <begin position="1308"/>
        <end position="1364"/>
    </location>
</feature>
<dbReference type="GO" id="GO:0033314">
    <property type="term" value="P:mitotic DNA replication checkpoint signaling"/>
    <property type="evidence" value="ECO:0007669"/>
    <property type="project" value="TreeGrafter"/>
</dbReference>
<feature type="compositionally biased region" description="Acidic residues" evidence="4">
    <location>
        <begin position="248"/>
        <end position="259"/>
    </location>
</feature>
<feature type="compositionally biased region" description="Acidic residues" evidence="4">
    <location>
        <begin position="71"/>
        <end position="80"/>
    </location>
</feature>
<feature type="compositionally biased region" description="Acidic residues" evidence="4">
    <location>
        <begin position="1083"/>
        <end position="1109"/>
    </location>
</feature>
<feature type="compositionally biased region" description="Polar residues" evidence="4">
    <location>
        <begin position="1"/>
        <end position="10"/>
    </location>
</feature>
<feature type="compositionally biased region" description="Acidic residues" evidence="4">
    <location>
        <begin position="1213"/>
        <end position="1225"/>
    </location>
</feature>
<dbReference type="InterPro" id="IPR024146">
    <property type="entry name" value="Claspin"/>
</dbReference>
<evidence type="ECO:0000256" key="2">
    <source>
        <dbReference type="ARBA" id="ARBA00022553"/>
    </source>
</evidence>
<comment type="caution">
    <text evidence="5">The sequence shown here is derived from an EMBL/GenBank/DDBJ whole genome shotgun (WGS) entry which is preliminary data.</text>
</comment>
<evidence type="ECO:0000313" key="5">
    <source>
        <dbReference type="EMBL" id="GLD59305.1"/>
    </source>
</evidence>
<feature type="compositionally biased region" description="Basic residues" evidence="4">
    <location>
        <begin position="235"/>
        <end position="244"/>
    </location>
</feature>
<feature type="region of interest" description="Disordered" evidence="4">
    <location>
        <begin position="562"/>
        <end position="744"/>
    </location>
</feature>
<feature type="compositionally biased region" description="Basic and acidic residues" evidence="4">
    <location>
        <begin position="1240"/>
        <end position="1254"/>
    </location>
</feature>
<gene>
    <name evidence="5" type="ORF">AKAME5_001131700</name>
</gene>
<feature type="compositionally biased region" description="Basic and acidic residues" evidence="4">
    <location>
        <begin position="260"/>
        <end position="290"/>
    </location>
</feature>
<feature type="compositionally biased region" description="Polar residues" evidence="4">
    <location>
        <begin position="759"/>
        <end position="771"/>
    </location>
</feature>
<feature type="compositionally biased region" description="Basic and acidic residues" evidence="4">
    <location>
        <begin position="176"/>
        <end position="190"/>
    </location>
</feature>
<evidence type="ECO:0000313" key="6">
    <source>
        <dbReference type="Proteomes" id="UP001279410"/>
    </source>
</evidence>
<feature type="compositionally biased region" description="Acidic residues" evidence="4">
    <location>
        <begin position="627"/>
        <end position="671"/>
    </location>
</feature>
<feature type="compositionally biased region" description="Basic and acidic residues" evidence="4">
    <location>
        <begin position="1185"/>
        <end position="1212"/>
    </location>
</feature>
<dbReference type="GO" id="GO:0007095">
    <property type="term" value="P:mitotic G2 DNA damage checkpoint signaling"/>
    <property type="evidence" value="ECO:0007669"/>
    <property type="project" value="TreeGrafter"/>
</dbReference>
<feature type="compositionally biased region" description="Basic residues" evidence="4">
    <location>
        <begin position="157"/>
        <end position="175"/>
    </location>
</feature>
<feature type="region of interest" description="Disordered" evidence="4">
    <location>
        <begin position="810"/>
        <end position="878"/>
    </location>
</feature>
<dbReference type="PANTHER" id="PTHR14396">
    <property type="entry name" value="CLASPIN"/>
    <property type="match status" value="1"/>
</dbReference>
<evidence type="ECO:0000256" key="4">
    <source>
        <dbReference type="SAM" id="MobiDB-lite"/>
    </source>
</evidence>
<feature type="region of interest" description="Disordered" evidence="4">
    <location>
        <begin position="1163"/>
        <end position="1279"/>
    </location>
</feature>
<feature type="compositionally biased region" description="Acidic residues" evidence="4">
    <location>
        <begin position="1171"/>
        <end position="1183"/>
    </location>
</feature>
<feature type="compositionally biased region" description="Polar residues" evidence="4">
    <location>
        <begin position="434"/>
        <end position="449"/>
    </location>
</feature>
<reference evidence="5" key="1">
    <citation type="submission" date="2022-08" db="EMBL/GenBank/DDBJ databases">
        <title>Genome sequencing of akame (Lates japonicus).</title>
        <authorList>
            <person name="Hashiguchi Y."/>
            <person name="Takahashi H."/>
        </authorList>
    </citation>
    <scope>NUCLEOTIDE SEQUENCE</scope>
    <source>
        <strain evidence="5">Kochi</strain>
    </source>
</reference>
<keyword evidence="2" id="KW-0597">Phosphoprotein</keyword>
<name>A0AAD3MRZ4_LATJO</name>
<feature type="compositionally biased region" description="Low complexity" evidence="4">
    <location>
        <begin position="772"/>
        <end position="782"/>
    </location>
</feature>
<organism evidence="5 6">
    <name type="scientific">Lates japonicus</name>
    <name type="common">Japanese lates</name>
    <dbReference type="NCBI Taxonomy" id="270547"/>
    <lineage>
        <taxon>Eukaryota</taxon>
        <taxon>Metazoa</taxon>
        <taxon>Chordata</taxon>
        <taxon>Craniata</taxon>
        <taxon>Vertebrata</taxon>
        <taxon>Euteleostomi</taxon>
        <taxon>Actinopterygii</taxon>
        <taxon>Neopterygii</taxon>
        <taxon>Teleostei</taxon>
        <taxon>Neoteleostei</taxon>
        <taxon>Acanthomorphata</taxon>
        <taxon>Carangaria</taxon>
        <taxon>Carangaria incertae sedis</taxon>
        <taxon>Centropomidae</taxon>
        <taxon>Lates</taxon>
    </lineage>
</organism>